<name>A0A0C9WFA6_9AGAM</name>
<feature type="transmembrane region" description="Helical" evidence="5">
    <location>
        <begin position="70"/>
        <end position="92"/>
    </location>
</feature>
<feature type="transmembrane region" description="Helical" evidence="5">
    <location>
        <begin position="285"/>
        <end position="309"/>
    </location>
</feature>
<comment type="subcellular location">
    <subcellularLocation>
        <location evidence="1">Membrane</location>
        <topology evidence="1">Multi-pass membrane protein</topology>
    </subcellularLocation>
</comment>
<evidence type="ECO:0000313" key="7">
    <source>
        <dbReference type="Proteomes" id="UP000053820"/>
    </source>
</evidence>
<evidence type="ECO:0000256" key="3">
    <source>
        <dbReference type="ARBA" id="ARBA00022989"/>
    </source>
</evidence>
<keyword evidence="2 5" id="KW-0812">Transmembrane</keyword>
<feature type="transmembrane region" description="Helical" evidence="5">
    <location>
        <begin position="15"/>
        <end position="33"/>
    </location>
</feature>
<keyword evidence="3 5" id="KW-1133">Transmembrane helix</keyword>
<dbReference type="HOGENOM" id="CLU_021924_1_0_1"/>
<dbReference type="InterPro" id="IPR004776">
    <property type="entry name" value="Mem_transp_PIN-like"/>
</dbReference>
<sequence>MIPAGTLIWVSVQPLIRLFLCVSCGFAITKAGLLPLAAARGAGQILLNVTLPSLMFSKIVPAFNSSNISALGPLIFVGLLYEAIGIAIAWITTQFFWVPHRFRYGILVAGGWGNVGDIPTSVVMSITASAPFNGTEDENLAVAYIAAFILVFFITLFVFGGIKWIPMDFDGPDVEDEEVRERLRMKQKKIGVALERSIILLKGQHHSKYSSAEEVTYDAEKVSSTADRAVLSSRPSDDPISARTTIVQHDHPPAQGLDETKVEPAIPKGLRHRIYRQAWNLLQTLLNPCSISILGSFIISVVPVLKALFVPGVPGVNIAPAPDGQPPLAIIMNTATFIGAASVPLGLMTLGSALARLQLPGGRWSALPLGAIGSLAIGRMVIMPVLGVLICQGLTNIGMIDANNNVLRFVCIFLSCLPTATTQVYLTQVYSGTGSAEHISAFLIPQYILMFGTMTALTAYTLHLLYG</sequence>
<evidence type="ECO:0008006" key="8">
    <source>
        <dbReference type="Google" id="ProtNLM"/>
    </source>
</evidence>
<keyword evidence="7" id="KW-1185">Reference proteome</keyword>
<dbReference type="GO" id="GO:0055085">
    <property type="term" value="P:transmembrane transport"/>
    <property type="evidence" value="ECO:0007669"/>
    <property type="project" value="InterPro"/>
</dbReference>
<feature type="transmembrane region" description="Helical" evidence="5">
    <location>
        <begin position="329"/>
        <end position="354"/>
    </location>
</feature>
<dbReference type="GO" id="GO:0016020">
    <property type="term" value="C:membrane"/>
    <property type="evidence" value="ECO:0007669"/>
    <property type="project" value="UniProtKB-SubCell"/>
</dbReference>
<evidence type="ECO:0000256" key="1">
    <source>
        <dbReference type="ARBA" id="ARBA00004141"/>
    </source>
</evidence>
<reference evidence="6 7" key="1">
    <citation type="submission" date="2014-04" db="EMBL/GenBank/DDBJ databases">
        <title>Evolutionary Origins and Diversification of the Mycorrhizal Mutualists.</title>
        <authorList>
            <consortium name="DOE Joint Genome Institute"/>
            <consortium name="Mycorrhizal Genomics Consortium"/>
            <person name="Kohler A."/>
            <person name="Kuo A."/>
            <person name="Nagy L.G."/>
            <person name="Floudas D."/>
            <person name="Copeland A."/>
            <person name="Barry K.W."/>
            <person name="Cichocki N."/>
            <person name="Veneault-Fourrey C."/>
            <person name="LaButti K."/>
            <person name="Lindquist E.A."/>
            <person name="Lipzen A."/>
            <person name="Lundell T."/>
            <person name="Morin E."/>
            <person name="Murat C."/>
            <person name="Riley R."/>
            <person name="Ohm R."/>
            <person name="Sun H."/>
            <person name="Tunlid A."/>
            <person name="Henrissat B."/>
            <person name="Grigoriev I.V."/>
            <person name="Hibbett D.S."/>
            <person name="Martin F."/>
        </authorList>
    </citation>
    <scope>NUCLEOTIDE SEQUENCE [LARGE SCALE GENOMIC DNA]</scope>
    <source>
        <strain evidence="6 7">MD-312</strain>
    </source>
</reference>
<evidence type="ECO:0000313" key="6">
    <source>
        <dbReference type="EMBL" id="KIJ64052.1"/>
    </source>
</evidence>
<feature type="transmembrane region" description="Helical" evidence="5">
    <location>
        <begin position="447"/>
        <end position="466"/>
    </location>
</feature>
<feature type="transmembrane region" description="Helical" evidence="5">
    <location>
        <begin position="104"/>
        <end position="128"/>
    </location>
</feature>
<dbReference type="AlphaFoldDB" id="A0A0C9WFA6"/>
<evidence type="ECO:0000256" key="5">
    <source>
        <dbReference type="SAM" id="Phobius"/>
    </source>
</evidence>
<feature type="transmembrane region" description="Helical" evidence="5">
    <location>
        <begin position="140"/>
        <end position="159"/>
    </location>
</feature>
<protein>
    <recommendedName>
        <fullName evidence="8">Auxin efflux carrier</fullName>
    </recommendedName>
</protein>
<dbReference type="Pfam" id="PF03547">
    <property type="entry name" value="Mem_trans"/>
    <property type="match status" value="1"/>
</dbReference>
<dbReference type="EMBL" id="KN839848">
    <property type="protein sequence ID" value="KIJ64052.1"/>
    <property type="molecule type" value="Genomic_DNA"/>
</dbReference>
<proteinExistence type="predicted"/>
<dbReference type="PANTHER" id="PTHR31274:SF1">
    <property type="entry name" value="AGL149CP"/>
    <property type="match status" value="1"/>
</dbReference>
<dbReference type="Proteomes" id="UP000053820">
    <property type="component" value="Unassembled WGS sequence"/>
</dbReference>
<feature type="transmembrane region" description="Helical" evidence="5">
    <location>
        <begin position="406"/>
        <end position="426"/>
    </location>
</feature>
<organism evidence="6 7">
    <name type="scientific">Hydnomerulius pinastri MD-312</name>
    <dbReference type="NCBI Taxonomy" id="994086"/>
    <lineage>
        <taxon>Eukaryota</taxon>
        <taxon>Fungi</taxon>
        <taxon>Dikarya</taxon>
        <taxon>Basidiomycota</taxon>
        <taxon>Agaricomycotina</taxon>
        <taxon>Agaricomycetes</taxon>
        <taxon>Agaricomycetidae</taxon>
        <taxon>Boletales</taxon>
        <taxon>Boletales incertae sedis</taxon>
        <taxon>Leucogyrophana</taxon>
    </lineage>
</organism>
<gene>
    <name evidence="6" type="ORF">HYDPIDRAFT_112578</name>
</gene>
<dbReference type="PANTHER" id="PTHR31274">
    <property type="entry name" value="PROTEIN ECM3"/>
    <property type="match status" value="1"/>
</dbReference>
<dbReference type="InterPro" id="IPR040254">
    <property type="entry name" value="Ecm3-like"/>
</dbReference>
<accession>A0A0C9WFA6</accession>
<evidence type="ECO:0000256" key="4">
    <source>
        <dbReference type="ARBA" id="ARBA00023136"/>
    </source>
</evidence>
<keyword evidence="4 5" id="KW-0472">Membrane</keyword>
<evidence type="ECO:0000256" key="2">
    <source>
        <dbReference type="ARBA" id="ARBA00022692"/>
    </source>
</evidence>
<dbReference type="OrthoDB" id="435607at2759"/>